<evidence type="ECO:0000256" key="2">
    <source>
        <dbReference type="SAM" id="Phobius"/>
    </source>
</evidence>
<proteinExistence type="predicted"/>
<name>A0A395T253_9HYPO</name>
<keyword evidence="5" id="KW-1185">Reference proteome</keyword>
<evidence type="ECO:0000259" key="3">
    <source>
        <dbReference type="PROSITE" id="PS50181"/>
    </source>
</evidence>
<dbReference type="EMBL" id="PXOG01000057">
    <property type="protein sequence ID" value="RGP78814.1"/>
    <property type="molecule type" value="Genomic_DNA"/>
</dbReference>
<feature type="transmembrane region" description="Helical" evidence="2">
    <location>
        <begin position="68"/>
        <end position="90"/>
    </location>
</feature>
<reference evidence="4 5" key="1">
    <citation type="journal article" date="2018" name="PLoS Pathog.">
        <title>Evolution of structural diversity of trichothecenes, a family of toxins produced by plant pathogenic and entomopathogenic fungi.</title>
        <authorList>
            <person name="Proctor R.H."/>
            <person name="McCormick S.P."/>
            <person name="Kim H.S."/>
            <person name="Cardoza R.E."/>
            <person name="Stanley A.M."/>
            <person name="Lindo L."/>
            <person name="Kelly A."/>
            <person name="Brown D.W."/>
            <person name="Lee T."/>
            <person name="Vaughan M.M."/>
            <person name="Alexander N.J."/>
            <person name="Busman M."/>
            <person name="Gutierrez S."/>
        </authorList>
    </citation>
    <scope>NUCLEOTIDE SEQUENCE [LARGE SCALE GENOMIC DNA]</scope>
    <source>
        <strain evidence="4 5">NRRL 20695</strain>
    </source>
</reference>
<dbReference type="CDD" id="cd09917">
    <property type="entry name" value="F-box_SF"/>
    <property type="match status" value="1"/>
</dbReference>
<feature type="transmembrane region" description="Helical" evidence="2">
    <location>
        <begin position="6"/>
        <end position="26"/>
    </location>
</feature>
<dbReference type="InterPro" id="IPR001810">
    <property type="entry name" value="F-box_dom"/>
</dbReference>
<keyword evidence="2" id="KW-0812">Transmembrane</keyword>
<dbReference type="PROSITE" id="PS50181">
    <property type="entry name" value="FBOX"/>
    <property type="match status" value="1"/>
</dbReference>
<keyword evidence="2" id="KW-1133">Transmembrane helix</keyword>
<dbReference type="Pfam" id="PF12937">
    <property type="entry name" value="F-box-like"/>
    <property type="match status" value="1"/>
</dbReference>
<dbReference type="AlphaFoldDB" id="A0A395T253"/>
<protein>
    <recommendedName>
        <fullName evidence="3">F-box domain-containing protein</fullName>
    </recommendedName>
</protein>
<feature type="region of interest" description="Disordered" evidence="1">
    <location>
        <begin position="295"/>
        <end position="316"/>
    </location>
</feature>
<evidence type="ECO:0000313" key="5">
    <source>
        <dbReference type="Proteomes" id="UP000266234"/>
    </source>
</evidence>
<feature type="compositionally biased region" description="Acidic residues" evidence="1">
    <location>
        <begin position="428"/>
        <end position="440"/>
    </location>
</feature>
<feature type="transmembrane region" description="Helical" evidence="2">
    <location>
        <begin position="33"/>
        <end position="56"/>
    </location>
</feature>
<accession>A0A395T253</accession>
<feature type="compositionally biased region" description="Acidic residues" evidence="1">
    <location>
        <begin position="449"/>
        <end position="462"/>
    </location>
</feature>
<sequence>MDYFEVCWSIFSTICLVNVVFGILVCEITTFTVLAAVPIFSSAAGAIANGLCYYVYYQEHPLVNEVVAAVFSDFFWLLQEASLLLYSYIILERVLRPGQWRLFSIIFWALMVCTAISRVFIAIYRAKFLIEGVHEYEVIINYLHIGYFTFMAISECLSAYFLVVIFASAKSSSMSAALKVGLLRYLTRSTEMRVAFLALIGVVRTIIHPFQTPGQKAVNIASQLDRFLYALFCLYPIVLYFDTLASKLRFNEDRSIYTHSDQAGNPTRYGMNTQTRCYTTRSNYASKMYGGGDAAHEGNNSQEQIVPPNGSTRSDVSEVELQDIDVEGLVIRKTTEIHPVLKIANARSLSMISYDCQICGVDMAIARIRTSDEPPSAAWNIDGANYVGWVEWPREDGHEDQECEDCTTVDSTPADAQILEWESLPVWPEDDDPDDPDWLPDDQPLTDSEPLEYDSSAEDESSDSLSNESDGDTSVDCSFQEGDEKHNHTEPYYPVSELCNKPRPERLPNGTWYNNKVYYTGNRKSSLYGDFPFDTGNRVPTEHIASPSCQSSRGINGHAMSVEQMKNCRNVRFLIPKSQDWQPATEERLLEEDSLFYLSGELNGSNTGEDRCNWEMINQGVDGSDVLYPLPVHSYCLDMYAKASYRRTGRVDLDGLWHWREIETHRFSYGIDQELRPQHPDVVKARETWYSPWRHLTGCEWLAANPVEIPGIHEPLKCCLGMPFTMEITQPQAPLSTLPAELVHQILGLLSPADLNNLAKSCRKMCRLTQPQFKSLVTQDMAWLWEILEGSQYPKSLDRPVAWDPLCPLGIPPPTFPIGLEKEETENAIWAEIIAEYPEMEEVSNAVKAANCKRRNEVLAPYQEKLDSLSKQWLEFREAVETWIRCPPKDADDFDWRRIWRLFNPATTLIPGMRNRARIWDRCEQIMDVVAQAHRLGQIENKLPELMEKYRDPSQPGWTTDPEVDGWD</sequence>
<evidence type="ECO:0000313" key="4">
    <source>
        <dbReference type="EMBL" id="RGP78814.1"/>
    </source>
</evidence>
<feature type="compositionally biased region" description="Polar residues" evidence="1">
    <location>
        <begin position="298"/>
        <end position="314"/>
    </location>
</feature>
<evidence type="ECO:0000256" key="1">
    <source>
        <dbReference type="SAM" id="MobiDB-lite"/>
    </source>
</evidence>
<keyword evidence="2" id="KW-0472">Membrane</keyword>
<comment type="caution">
    <text evidence="4">The sequence shown here is derived from an EMBL/GenBank/DDBJ whole genome shotgun (WGS) entry which is preliminary data.</text>
</comment>
<dbReference type="InterPro" id="IPR036047">
    <property type="entry name" value="F-box-like_dom_sf"/>
</dbReference>
<feature type="domain" description="F-box" evidence="3">
    <location>
        <begin position="732"/>
        <end position="776"/>
    </location>
</feature>
<organism evidence="4 5">
    <name type="scientific">Fusarium longipes</name>
    <dbReference type="NCBI Taxonomy" id="694270"/>
    <lineage>
        <taxon>Eukaryota</taxon>
        <taxon>Fungi</taxon>
        <taxon>Dikarya</taxon>
        <taxon>Ascomycota</taxon>
        <taxon>Pezizomycotina</taxon>
        <taxon>Sordariomycetes</taxon>
        <taxon>Hypocreomycetidae</taxon>
        <taxon>Hypocreales</taxon>
        <taxon>Nectriaceae</taxon>
        <taxon>Fusarium</taxon>
    </lineage>
</organism>
<feature type="transmembrane region" description="Helical" evidence="2">
    <location>
        <begin position="102"/>
        <end position="124"/>
    </location>
</feature>
<feature type="region of interest" description="Disordered" evidence="1">
    <location>
        <begin position="426"/>
        <end position="506"/>
    </location>
</feature>
<dbReference type="OrthoDB" id="5306317at2759"/>
<feature type="transmembrane region" description="Helical" evidence="2">
    <location>
        <begin position="144"/>
        <end position="169"/>
    </location>
</feature>
<feature type="transmembrane region" description="Helical" evidence="2">
    <location>
        <begin position="227"/>
        <end position="245"/>
    </location>
</feature>
<dbReference type="SUPFAM" id="SSF81383">
    <property type="entry name" value="F-box domain"/>
    <property type="match status" value="1"/>
</dbReference>
<dbReference type="Proteomes" id="UP000266234">
    <property type="component" value="Unassembled WGS sequence"/>
</dbReference>
<gene>
    <name evidence="4" type="ORF">FLONG3_3012</name>
</gene>
<dbReference type="STRING" id="694270.A0A395T253"/>